<sequence length="117" mass="12798">MSCQGAIYDLDSSLYSASPPSFKVGSVEIQNIIGFNDRSLIESSGFDVAGVKYYAFHGDGGDVISGAKGPASGIIYIVKTTQFFLIAVYKRMVYTTLHVEKKLSILLTTWLITVFEK</sequence>
<protein>
    <recommendedName>
        <fullName evidence="3">Profilin</fullName>
    </recommendedName>
</protein>
<comment type="caution">
    <text evidence="1">The sequence shown here is derived from an EMBL/GenBank/DDBJ whole genome shotgun (WGS) entry which is preliminary data.</text>
</comment>
<keyword evidence="2" id="KW-1185">Reference proteome</keyword>
<evidence type="ECO:0000313" key="1">
    <source>
        <dbReference type="EMBL" id="KAG2226059.1"/>
    </source>
</evidence>
<evidence type="ECO:0008006" key="3">
    <source>
        <dbReference type="Google" id="ProtNLM"/>
    </source>
</evidence>
<dbReference type="SUPFAM" id="SSF55770">
    <property type="entry name" value="Profilin (actin-binding protein)"/>
    <property type="match status" value="1"/>
</dbReference>
<dbReference type="InterPro" id="IPR036140">
    <property type="entry name" value="PFN_sf"/>
</dbReference>
<dbReference type="InterPro" id="IPR048278">
    <property type="entry name" value="PFN"/>
</dbReference>
<dbReference type="Pfam" id="PF00235">
    <property type="entry name" value="Profilin"/>
    <property type="match status" value="1"/>
</dbReference>
<dbReference type="AlphaFoldDB" id="A0A8H7VT25"/>
<reference evidence="1 2" key="1">
    <citation type="submission" date="2020-12" db="EMBL/GenBank/DDBJ databases">
        <title>Metabolic potential, ecology and presence of endohyphal bacteria is reflected in genomic diversity of Mucoromycotina.</title>
        <authorList>
            <person name="Muszewska A."/>
            <person name="Okrasinska A."/>
            <person name="Steczkiewicz K."/>
            <person name="Drgas O."/>
            <person name="Orlowska M."/>
            <person name="Perlinska-Lenart U."/>
            <person name="Aleksandrzak-Piekarczyk T."/>
            <person name="Szatraj K."/>
            <person name="Zielenkiewicz U."/>
            <person name="Pilsyk S."/>
            <person name="Malc E."/>
            <person name="Mieczkowski P."/>
            <person name="Kruszewska J.S."/>
            <person name="Biernat P."/>
            <person name="Pawlowska J."/>
        </authorList>
    </citation>
    <scope>NUCLEOTIDE SEQUENCE [LARGE SCALE GENOMIC DNA]</scope>
    <source>
        <strain evidence="1 2">CBS 142.35</strain>
    </source>
</reference>
<dbReference type="Proteomes" id="UP000646827">
    <property type="component" value="Unassembled WGS sequence"/>
</dbReference>
<gene>
    <name evidence="1" type="ORF">INT45_002525</name>
</gene>
<dbReference type="EMBL" id="JAEPRB010000021">
    <property type="protein sequence ID" value="KAG2226059.1"/>
    <property type="molecule type" value="Genomic_DNA"/>
</dbReference>
<evidence type="ECO:0000313" key="2">
    <source>
        <dbReference type="Proteomes" id="UP000646827"/>
    </source>
</evidence>
<dbReference type="GO" id="GO:0003779">
    <property type="term" value="F:actin binding"/>
    <property type="evidence" value="ECO:0007669"/>
    <property type="project" value="InterPro"/>
</dbReference>
<organism evidence="1 2">
    <name type="scientific">Circinella minor</name>
    <dbReference type="NCBI Taxonomy" id="1195481"/>
    <lineage>
        <taxon>Eukaryota</taxon>
        <taxon>Fungi</taxon>
        <taxon>Fungi incertae sedis</taxon>
        <taxon>Mucoromycota</taxon>
        <taxon>Mucoromycotina</taxon>
        <taxon>Mucoromycetes</taxon>
        <taxon>Mucorales</taxon>
        <taxon>Lichtheimiaceae</taxon>
        <taxon>Circinella</taxon>
    </lineage>
</organism>
<name>A0A8H7VT25_9FUNG</name>
<accession>A0A8H7VT25</accession>
<dbReference type="Gene3D" id="3.30.450.30">
    <property type="entry name" value="Dynein light chain 2a, cytoplasmic"/>
    <property type="match status" value="1"/>
</dbReference>
<proteinExistence type="predicted"/>